<evidence type="ECO:0000313" key="2">
    <source>
        <dbReference type="Proteomes" id="UP000009154"/>
    </source>
</evidence>
<proteinExistence type="predicted"/>
<protein>
    <submittedName>
        <fullName evidence="1">Uncharacterized protein</fullName>
    </submittedName>
</protein>
<dbReference type="Proteomes" id="UP000009154">
    <property type="component" value="Chromosome"/>
</dbReference>
<reference evidence="1 2" key="1">
    <citation type="journal article" date="2012" name="Appl. Environ. Microbiol.">
        <title>Involvement of two latex-clearing proteins during rubber degradation and insights into the subsequent degradation pathway revealed by the genome sequence of Gordonia polyisoprenivorans strain VH2.</title>
        <authorList>
            <person name="Hiessl S."/>
            <person name="Schuldes J."/>
            <person name="Thurmer A."/>
            <person name="Halbsguth T."/>
            <person name="Broker D."/>
            <person name="Angelov A."/>
            <person name="Liebl W."/>
            <person name="Daniel R."/>
            <person name="Steinbuchel A."/>
        </authorList>
    </citation>
    <scope>NUCLEOTIDE SEQUENCE [LARGE SCALE GENOMIC DNA]</scope>
    <source>
        <strain evidence="2">DSM 44266 / VH2</strain>
    </source>
</reference>
<evidence type="ECO:0000313" key="1">
    <source>
        <dbReference type="EMBL" id="AFA73922.1"/>
    </source>
</evidence>
<name>H6MTP7_GORPV</name>
<accession>H6MTP7</accession>
<dbReference type="KEGG" id="gpo:GPOL_c29050"/>
<dbReference type="HOGENOM" id="CLU_3168615_0_0_11"/>
<dbReference type="AlphaFoldDB" id="H6MTP7"/>
<gene>
    <name evidence="1" type="ordered locus">GPOL_c29050</name>
</gene>
<organism evidence="1 2">
    <name type="scientific">Gordonia polyisoprenivorans (strain DSM 44266 / VH2)</name>
    <dbReference type="NCBI Taxonomy" id="1112204"/>
    <lineage>
        <taxon>Bacteria</taxon>
        <taxon>Bacillati</taxon>
        <taxon>Actinomycetota</taxon>
        <taxon>Actinomycetes</taxon>
        <taxon>Mycobacteriales</taxon>
        <taxon>Gordoniaceae</taxon>
        <taxon>Gordonia</taxon>
    </lineage>
</organism>
<sequence>MMDGRPTVVDVPQDCRSTRDSYLDSALTDPTPHTTLAWATTMRVAST</sequence>
<keyword evidence="2" id="KW-1185">Reference proteome</keyword>
<dbReference type="EMBL" id="CP003119">
    <property type="protein sequence ID" value="AFA73922.1"/>
    <property type="molecule type" value="Genomic_DNA"/>
</dbReference>